<dbReference type="Pfam" id="PF01740">
    <property type="entry name" value="STAS"/>
    <property type="match status" value="1"/>
</dbReference>
<evidence type="ECO:0000313" key="4">
    <source>
        <dbReference type="EMBL" id="MDA0162153.1"/>
    </source>
</evidence>
<dbReference type="AlphaFoldDB" id="A0A9X3MVK9"/>
<accession>A0A9X3MVK9</accession>
<evidence type="ECO:0000259" key="3">
    <source>
        <dbReference type="PROSITE" id="PS50801"/>
    </source>
</evidence>
<dbReference type="NCBIfam" id="TIGR00377">
    <property type="entry name" value="ant_ant_sig"/>
    <property type="match status" value="1"/>
</dbReference>
<dbReference type="CDD" id="cd07043">
    <property type="entry name" value="STAS_anti-anti-sigma_factors"/>
    <property type="match status" value="1"/>
</dbReference>
<dbReference type="Gene3D" id="3.30.750.24">
    <property type="entry name" value="STAS domain"/>
    <property type="match status" value="1"/>
</dbReference>
<evidence type="ECO:0000313" key="5">
    <source>
        <dbReference type="Proteomes" id="UP001149140"/>
    </source>
</evidence>
<comment type="similarity">
    <text evidence="1 2">Belongs to the anti-sigma-factor antagonist family.</text>
</comment>
<dbReference type="InterPro" id="IPR002645">
    <property type="entry name" value="STAS_dom"/>
</dbReference>
<protein>
    <recommendedName>
        <fullName evidence="2">Anti-sigma factor antagonist</fullName>
    </recommendedName>
</protein>
<evidence type="ECO:0000256" key="1">
    <source>
        <dbReference type="ARBA" id="ARBA00009013"/>
    </source>
</evidence>
<dbReference type="SUPFAM" id="SSF52091">
    <property type="entry name" value="SpoIIaa-like"/>
    <property type="match status" value="1"/>
</dbReference>
<dbReference type="InterPro" id="IPR003658">
    <property type="entry name" value="Anti-sigma_ant"/>
</dbReference>
<feature type="domain" description="STAS" evidence="3">
    <location>
        <begin position="4"/>
        <end position="104"/>
    </location>
</feature>
<sequence length="104" mass="11140">MDEFSVSRRRVGDAIVVAPAGEIDLATVDDLQAAVDAAAGESEQVVLDLREVTFIDSAGLRLVLQSSRAIAGFGVVRGSREVQRVFDLVGLDDRLTMLDRPPGE</sequence>
<reference evidence="4" key="1">
    <citation type="submission" date="2022-10" db="EMBL/GenBank/DDBJ databases">
        <title>The WGS of Solirubrobacter ginsenosidimutans DSM 21036.</title>
        <authorList>
            <person name="Jiang Z."/>
        </authorList>
    </citation>
    <scope>NUCLEOTIDE SEQUENCE</scope>
    <source>
        <strain evidence="4">DSM 21036</strain>
    </source>
</reference>
<dbReference type="InterPro" id="IPR036513">
    <property type="entry name" value="STAS_dom_sf"/>
</dbReference>
<name>A0A9X3MVK9_9ACTN</name>
<dbReference type="PANTHER" id="PTHR33495:SF2">
    <property type="entry name" value="ANTI-SIGMA FACTOR ANTAGONIST TM_1081-RELATED"/>
    <property type="match status" value="1"/>
</dbReference>
<comment type="caution">
    <text evidence="4">The sequence shown here is derived from an EMBL/GenBank/DDBJ whole genome shotgun (WGS) entry which is preliminary data.</text>
</comment>
<organism evidence="4 5">
    <name type="scientific">Solirubrobacter ginsenosidimutans</name>
    <dbReference type="NCBI Taxonomy" id="490573"/>
    <lineage>
        <taxon>Bacteria</taxon>
        <taxon>Bacillati</taxon>
        <taxon>Actinomycetota</taxon>
        <taxon>Thermoleophilia</taxon>
        <taxon>Solirubrobacterales</taxon>
        <taxon>Solirubrobacteraceae</taxon>
        <taxon>Solirubrobacter</taxon>
    </lineage>
</organism>
<gene>
    <name evidence="4" type="ORF">OM076_17915</name>
</gene>
<proteinExistence type="inferred from homology"/>
<dbReference type="RefSeq" id="WP_270041390.1">
    <property type="nucleotide sequence ID" value="NZ_JAPDOD010000016.1"/>
</dbReference>
<keyword evidence="5" id="KW-1185">Reference proteome</keyword>
<dbReference type="EMBL" id="JAPDOD010000016">
    <property type="protein sequence ID" value="MDA0162153.1"/>
    <property type="molecule type" value="Genomic_DNA"/>
</dbReference>
<dbReference type="PROSITE" id="PS50801">
    <property type="entry name" value="STAS"/>
    <property type="match status" value="1"/>
</dbReference>
<dbReference type="Proteomes" id="UP001149140">
    <property type="component" value="Unassembled WGS sequence"/>
</dbReference>
<evidence type="ECO:0000256" key="2">
    <source>
        <dbReference type="RuleBase" id="RU003749"/>
    </source>
</evidence>
<dbReference type="GO" id="GO:0043856">
    <property type="term" value="F:anti-sigma factor antagonist activity"/>
    <property type="evidence" value="ECO:0007669"/>
    <property type="project" value="InterPro"/>
</dbReference>
<dbReference type="PANTHER" id="PTHR33495">
    <property type="entry name" value="ANTI-SIGMA FACTOR ANTAGONIST TM_1081-RELATED-RELATED"/>
    <property type="match status" value="1"/>
</dbReference>